<accession>A0ABR4PM71</accession>
<feature type="region of interest" description="Disordered" evidence="1">
    <location>
        <begin position="34"/>
        <end position="117"/>
    </location>
</feature>
<feature type="compositionally biased region" description="Polar residues" evidence="1">
    <location>
        <begin position="1"/>
        <end position="13"/>
    </location>
</feature>
<comment type="caution">
    <text evidence="2">The sequence shown here is derived from an EMBL/GenBank/DDBJ whole genome shotgun (WGS) entry which is preliminary data.</text>
</comment>
<gene>
    <name evidence="2" type="ORF">PVAG01_03725</name>
</gene>
<evidence type="ECO:0000313" key="3">
    <source>
        <dbReference type="Proteomes" id="UP001629113"/>
    </source>
</evidence>
<evidence type="ECO:0000313" key="2">
    <source>
        <dbReference type="EMBL" id="KAL3424444.1"/>
    </source>
</evidence>
<evidence type="ECO:0000256" key="1">
    <source>
        <dbReference type="SAM" id="MobiDB-lite"/>
    </source>
</evidence>
<reference evidence="2 3" key="1">
    <citation type="submission" date="2024-06" db="EMBL/GenBank/DDBJ databases">
        <title>Complete genome of Phlyctema vagabunda strain 19-DSS-EL-015.</title>
        <authorList>
            <person name="Fiorenzani C."/>
        </authorList>
    </citation>
    <scope>NUCLEOTIDE SEQUENCE [LARGE SCALE GENOMIC DNA]</scope>
    <source>
        <strain evidence="2 3">19-DSS-EL-015</strain>
    </source>
</reference>
<feature type="compositionally biased region" description="Low complexity" evidence="1">
    <location>
        <begin position="60"/>
        <end position="87"/>
    </location>
</feature>
<proteinExistence type="predicted"/>
<keyword evidence="3" id="KW-1185">Reference proteome</keyword>
<feature type="region of interest" description="Disordered" evidence="1">
    <location>
        <begin position="224"/>
        <end position="276"/>
    </location>
</feature>
<dbReference type="Proteomes" id="UP001629113">
    <property type="component" value="Unassembled WGS sequence"/>
</dbReference>
<feature type="compositionally biased region" description="Polar residues" evidence="1">
    <location>
        <begin position="256"/>
        <end position="268"/>
    </location>
</feature>
<feature type="compositionally biased region" description="Low complexity" evidence="1">
    <location>
        <begin position="35"/>
        <end position="48"/>
    </location>
</feature>
<dbReference type="EMBL" id="JBFCZG010000003">
    <property type="protein sequence ID" value="KAL3424444.1"/>
    <property type="molecule type" value="Genomic_DNA"/>
</dbReference>
<protein>
    <submittedName>
        <fullName evidence="2">Uncharacterized protein</fullName>
    </submittedName>
</protein>
<sequence length="276" mass="31395">MFSTLPSLQTSPLHQDHGGYQAMGGYQYEYAPHTSSPLCPSSLSPRSSNATTPPQAFIMSSPIPSYKSQSSSNAQPYTQTQPSQTQPAHPKSSPYSKRVTKTNPLLHNRGDGRETRRKLFLRKVREDSEDKRWRARGGDDEMMRTIWIAEQRRMEERRLRDPDAEVFPDEEEEILNSDQVMADEVARLQDEEIEALLSSLEESNSLRNDTLGDNRMDLIPSNKMEIQSNDNANLQGESSWGSDDEDYDHIFMDVIQQESRQSAAQGQSEDVEMDMC</sequence>
<name>A0ABR4PM71_9HELO</name>
<feature type="compositionally biased region" description="Polar residues" evidence="1">
    <location>
        <begin position="224"/>
        <end position="241"/>
    </location>
</feature>
<organism evidence="2 3">
    <name type="scientific">Phlyctema vagabunda</name>
    <dbReference type="NCBI Taxonomy" id="108571"/>
    <lineage>
        <taxon>Eukaryota</taxon>
        <taxon>Fungi</taxon>
        <taxon>Dikarya</taxon>
        <taxon>Ascomycota</taxon>
        <taxon>Pezizomycotina</taxon>
        <taxon>Leotiomycetes</taxon>
        <taxon>Helotiales</taxon>
        <taxon>Dermateaceae</taxon>
        <taxon>Phlyctema</taxon>
    </lineage>
</organism>
<feature type="region of interest" description="Disordered" evidence="1">
    <location>
        <begin position="1"/>
        <end position="20"/>
    </location>
</feature>